<reference evidence="2" key="1">
    <citation type="submission" date="2015-11" db="EMBL/GenBank/DDBJ databases">
        <title>Draft Genome Sequence of the Radioresistant Bacterium Deinococcus grandis, Isolated from Freshwater Fish in Japan.</title>
        <authorList>
            <person name="Satoh K."/>
            <person name="Onodera T."/>
            <person name="Omoso K."/>
            <person name="Takeda-Yano K."/>
            <person name="Katayama T."/>
            <person name="Oono Y."/>
            <person name="Narumi I."/>
        </authorList>
    </citation>
    <scope>NUCLEOTIDE SEQUENCE [LARGE SCALE GENOMIC DNA]</scope>
    <source>
        <strain evidence="2">ATCC 43672</strain>
    </source>
</reference>
<proteinExistence type="predicted"/>
<dbReference type="RefSeq" id="WP_169796844.1">
    <property type="nucleotide sequence ID" value="NZ_BCMS01000001.1"/>
</dbReference>
<dbReference type="AlphaFoldDB" id="A0A124BR91"/>
<evidence type="ECO:0000313" key="1">
    <source>
        <dbReference type="EMBL" id="GAQ20460.1"/>
    </source>
</evidence>
<accession>A0A124BR91</accession>
<keyword evidence="2" id="KW-1185">Reference proteome</keyword>
<sequence>MGLMMLGVFVPLLAVMFVAARRQDRLNRAMQGIGDGEDAGYVGPQVGGPT</sequence>
<protein>
    <submittedName>
        <fullName evidence="1">Uncharacterized protein</fullName>
    </submittedName>
</protein>
<gene>
    <name evidence="1" type="ORF">DEIGR_100487</name>
</gene>
<organism evidence="1 2">
    <name type="scientific">Deinococcus grandis</name>
    <dbReference type="NCBI Taxonomy" id="57498"/>
    <lineage>
        <taxon>Bacteria</taxon>
        <taxon>Thermotogati</taxon>
        <taxon>Deinococcota</taxon>
        <taxon>Deinococci</taxon>
        <taxon>Deinococcales</taxon>
        <taxon>Deinococcaceae</taxon>
        <taxon>Deinococcus</taxon>
    </lineage>
</organism>
<evidence type="ECO:0000313" key="2">
    <source>
        <dbReference type="Proteomes" id="UP000056209"/>
    </source>
</evidence>
<dbReference type="Proteomes" id="UP000056209">
    <property type="component" value="Unassembled WGS sequence"/>
</dbReference>
<dbReference type="EMBL" id="BCMS01000001">
    <property type="protein sequence ID" value="GAQ20460.1"/>
    <property type="molecule type" value="Genomic_DNA"/>
</dbReference>
<name>A0A124BR91_9DEIO</name>
<comment type="caution">
    <text evidence="1">The sequence shown here is derived from an EMBL/GenBank/DDBJ whole genome shotgun (WGS) entry which is preliminary data.</text>
</comment>